<accession>A0A8J7CBG1</accession>
<dbReference type="Proteomes" id="UP000629098">
    <property type="component" value="Unassembled WGS sequence"/>
</dbReference>
<evidence type="ECO:0000313" key="2">
    <source>
        <dbReference type="EMBL" id="MBD2778321.1"/>
    </source>
</evidence>
<organism evidence="2 3">
    <name type="scientific">Iningainema tapete BLCC-T55</name>
    <dbReference type="NCBI Taxonomy" id="2748662"/>
    <lineage>
        <taxon>Bacteria</taxon>
        <taxon>Bacillati</taxon>
        <taxon>Cyanobacteriota</taxon>
        <taxon>Cyanophyceae</taxon>
        <taxon>Nostocales</taxon>
        <taxon>Scytonemataceae</taxon>
        <taxon>Iningainema tapete</taxon>
    </lineage>
</organism>
<feature type="region of interest" description="Disordered" evidence="1">
    <location>
        <begin position="164"/>
        <end position="186"/>
    </location>
</feature>
<feature type="compositionally biased region" description="Basic and acidic residues" evidence="1">
    <location>
        <begin position="164"/>
        <end position="179"/>
    </location>
</feature>
<sequence length="186" mass="20201">MNALTAFLQKLRLRQIITVFLAGFLLIISTACAGGSEVGARPDNPPVQIGGQNNPYKGGGDRNTNLNATTDPKIINKKADGRDQASLPLSQQLIASNTNKEVLLYPGAETPEGRAYKESELPIKTERDFREPEPGGLNQRQEDIGTRIKDRIETVQEAVKEATSFVKDKADEAGARPEFKANPAAQ</sequence>
<reference evidence="2" key="1">
    <citation type="submission" date="2020-09" db="EMBL/GenBank/DDBJ databases">
        <title>Iningainema tapete sp. nov. (Scytonemataceae, Cyanobacteria) from greenhouses in central Florida (USA) produces two types of nodularin with biosynthetic potential for microcystin-LR and anabaenopeptins.</title>
        <authorList>
            <person name="Berthold D.E."/>
            <person name="Lefler F.W."/>
            <person name="Huang I.-S."/>
            <person name="Abdulla H."/>
            <person name="Zimba P.V."/>
            <person name="Laughinghouse H.D. IV."/>
        </authorList>
    </citation>
    <scope>NUCLEOTIDE SEQUENCE</scope>
    <source>
        <strain evidence="2">BLCCT55</strain>
    </source>
</reference>
<name>A0A8J7CBG1_9CYAN</name>
<dbReference type="EMBL" id="JACXAE010000126">
    <property type="protein sequence ID" value="MBD2778321.1"/>
    <property type="molecule type" value="Genomic_DNA"/>
</dbReference>
<feature type="region of interest" description="Disordered" evidence="1">
    <location>
        <begin position="38"/>
        <end position="68"/>
    </location>
</feature>
<protein>
    <submittedName>
        <fullName evidence="2">Uncharacterized protein</fullName>
    </submittedName>
</protein>
<keyword evidence="3" id="KW-1185">Reference proteome</keyword>
<gene>
    <name evidence="2" type="ORF">ICL16_41350</name>
</gene>
<dbReference type="InterPro" id="IPR046599">
    <property type="entry name" value="DUF6658"/>
</dbReference>
<feature type="region of interest" description="Disordered" evidence="1">
    <location>
        <begin position="126"/>
        <end position="145"/>
    </location>
</feature>
<dbReference type="RefSeq" id="WP_190837858.1">
    <property type="nucleotide sequence ID" value="NZ_CAWPPI010000126.1"/>
</dbReference>
<dbReference type="Pfam" id="PF20363">
    <property type="entry name" value="DUF6658"/>
    <property type="match status" value="1"/>
</dbReference>
<evidence type="ECO:0000313" key="3">
    <source>
        <dbReference type="Proteomes" id="UP000629098"/>
    </source>
</evidence>
<proteinExistence type="predicted"/>
<dbReference type="AlphaFoldDB" id="A0A8J7CBG1"/>
<comment type="caution">
    <text evidence="2">The sequence shown here is derived from an EMBL/GenBank/DDBJ whole genome shotgun (WGS) entry which is preliminary data.</text>
</comment>
<evidence type="ECO:0000256" key="1">
    <source>
        <dbReference type="SAM" id="MobiDB-lite"/>
    </source>
</evidence>